<organism evidence="10 11">
    <name type="scientific">Mycena pura</name>
    <dbReference type="NCBI Taxonomy" id="153505"/>
    <lineage>
        <taxon>Eukaryota</taxon>
        <taxon>Fungi</taxon>
        <taxon>Dikarya</taxon>
        <taxon>Basidiomycota</taxon>
        <taxon>Agaricomycotina</taxon>
        <taxon>Agaricomycetes</taxon>
        <taxon>Agaricomycetidae</taxon>
        <taxon>Agaricales</taxon>
        <taxon>Marasmiineae</taxon>
        <taxon>Mycenaceae</taxon>
        <taxon>Mycena</taxon>
    </lineage>
</organism>
<evidence type="ECO:0000256" key="5">
    <source>
        <dbReference type="ARBA" id="ARBA00022723"/>
    </source>
</evidence>
<evidence type="ECO:0000256" key="8">
    <source>
        <dbReference type="ARBA" id="ARBA00023235"/>
    </source>
</evidence>
<evidence type="ECO:0000256" key="3">
    <source>
        <dbReference type="ARBA" id="ARBA00008819"/>
    </source>
</evidence>
<keyword evidence="5" id="KW-0479">Metal-binding</keyword>
<comment type="caution">
    <text evidence="10">The sequence shown here is derived from an EMBL/GenBank/DDBJ whole genome shotgun (WGS) entry which is preliminary data.</text>
</comment>
<dbReference type="InterPro" id="IPR011258">
    <property type="entry name" value="BPG-indep_PGM_N"/>
</dbReference>
<dbReference type="GO" id="GO:0005737">
    <property type="term" value="C:cytoplasm"/>
    <property type="evidence" value="ECO:0007669"/>
    <property type="project" value="InterPro"/>
</dbReference>
<dbReference type="EMBL" id="JARJCW010000055">
    <property type="protein sequence ID" value="KAJ7202387.1"/>
    <property type="molecule type" value="Genomic_DNA"/>
</dbReference>
<dbReference type="SUPFAM" id="SSF64158">
    <property type="entry name" value="2,3-Bisphosphoglycerate-independent phosphoglycerate mutase, substrate-binding domain"/>
    <property type="match status" value="1"/>
</dbReference>
<dbReference type="PANTHER" id="PTHR31637:SF0">
    <property type="entry name" value="2,3-BISPHOSPHOGLYCERATE-INDEPENDENT PHOSPHOGLYCERATE MUTASE"/>
    <property type="match status" value="1"/>
</dbReference>
<evidence type="ECO:0000256" key="7">
    <source>
        <dbReference type="ARBA" id="ARBA00023211"/>
    </source>
</evidence>
<feature type="domain" description="BPG-independent PGAM N-terminal" evidence="9">
    <location>
        <begin position="16"/>
        <end position="200"/>
    </location>
</feature>
<comment type="cofactor">
    <cofactor evidence="1">
        <name>Mn(2+)</name>
        <dbReference type="ChEBI" id="CHEBI:29035"/>
    </cofactor>
</comment>
<sequence length="253" mass="28193">MCRSFIGDVAIKKRASIQCAKDGNGRLPLLGLYRPRARSSVHSHITHLYVLLEVAKAAGVSRAYVRFIGDGCDAAPRSAAGYCAALLDFMKDEEYGALATVVGRCYATDRNKRWEHVKTAFDPLVSAVAAINKSYDADVTDEFLTPTVNGAEGCIKGARRRPNYRSDRMRNLILVFGLPDEPMEVAVPTGLHITTTSRYNEFPFPVDAFPPQVMTNVLAERRVARDLDGRTWFSAADLVLGANWVFIRHWMYF</sequence>
<dbReference type="EC" id="5.4.2.12" evidence="4"/>
<evidence type="ECO:0000259" key="9">
    <source>
        <dbReference type="Pfam" id="PF06415"/>
    </source>
</evidence>
<dbReference type="PANTHER" id="PTHR31637">
    <property type="entry name" value="2,3-BISPHOSPHOGLYCERATE-INDEPENDENT PHOSPHOGLYCERATE MUTASE"/>
    <property type="match status" value="1"/>
</dbReference>
<evidence type="ECO:0000313" key="11">
    <source>
        <dbReference type="Proteomes" id="UP001219525"/>
    </source>
</evidence>
<keyword evidence="11" id="KW-1185">Reference proteome</keyword>
<dbReference type="AlphaFoldDB" id="A0AAD6V846"/>
<evidence type="ECO:0000256" key="6">
    <source>
        <dbReference type="ARBA" id="ARBA00023152"/>
    </source>
</evidence>
<proteinExistence type="inferred from homology"/>
<dbReference type="GO" id="GO:0006096">
    <property type="term" value="P:glycolytic process"/>
    <property type="evidence" value="ECO:0007669"/>
    <property type="project" value="UniProtKB-KW"/>
</dbReference>
<name>A0AAD6V846_9AGAR</name>
<dbReference type="InterPro" id="IPR036646">
    <property type="entry name" value="PGAM_B_sf"/>
</dbReference>
<evidence type="ECO:0000256" key="2">
    <source>
        <dbReference type="ARBA" id="ARBA00004798"/>
    </source>
</evidence>
<dbReference type="GO" id="GO:0030145">
    <property type="term" value="F:manganese ion binding"/>
    <property type="evidence" value="ECO:0007669"/>
    <property type="project" value="InterPro"/>
</dbReference>
<dbReference type="Pfam" id="PF06415">
    <property type="entry name" value="iPGM_N"/>
    <property type="match status" value="1"/>
</dbReference>
<evidence type="ECO:0000256" key="1">
    <source>
        <dbReference type="ARBA" id="ARBA00001936"/>
    </source>
</evidence>
<accession>A0AAD6V846</accession>
<protein>
    <recommendedName>
        <fullName evidence="4">phosphoglycerate mutase (2,3-diphosphoglycerate-independent)</fullName>
        <ecNumber evidence="4">5.4.2.12</ecNumber>
    </recommendedName>
</protein>
<dbReference type="Proteomes" id="UP001219525">
    <property type="component" value="Unassembled WGS sequence"/>
</dbReference>
<keyword evidence="6" id="KW-0324">Glycolysis</keyword>
<reference evidence="10" key="1">
    <citation type="submission" date="2023-03" db="EMBL/GenBank/DDBJ databases">
        <title>Massive genome expansion in bonnet fungi (Mycena s.s.) driven by repeated elements and novel gene families across ecological guilds.</title>
        <authorList>
            <consortium name="Lawrence Berkeley National Laboratory"/>
            <person name="Harder C.B."/>
            <person name="Miyauchi S."/>
            <person name="Viragh M."/>
            <person name="Kuo A."/>
            <person name="Thoen E."/>
            <person name="Andreopoulos B."/>
            <person name="Lu D."/>
            <person name="Skrede I."/>
            <person name="Drula E."/>
            <person name="Henrissat B."/>
            <person name="Morin E."/>
            <person name="Kohler A."/>
            <person name="Barry K."/>
            <person name="LaButti K."/>
            <person name="Morin E."/>
            <person name="Salamov A."/>
            <person name="Lipzen A."/>
            <person name="Mereny Z."/>
            <person name="Hegedus B."/>
            <person name="Baldrian P."/>
            <person name="Stursova M."/>
            <person name="Weitz H."/>
            <person name="Taylor A."/>
            <person name="Grigoriev I.V."/>
            <person name="Nagy L.G."/>
            <person name="Martin F."/>
            <person name="Kauserud H."/>
        </authorList>
    </citation>
    <scope>NUCLEOTIDE SEQUENCE</scope>
    <source>
        <strain evidence="10">9144</strain>
    </source>
</reference>
<gene>
    <name evidence="10" type="ORF">GGX14DRAFT_399551</name>
</gene>
<comment type="similarity">
    <text evidence="3">Belongs to the BPG-independent phosphoglycerate mutase family.</text>
</comment>
<keyword evidence="7" id="KW-0464">Manganese</keyword>
<dbReference type="InterPro" id="IPR005995">
    <property type="entry name" value="Pgm_bpd_ind"/>
</dbReference>
<keyword evidence="8" id="KW-0413">Isomerase</keyword>
<comment type="pathway">
    <text evidence="2">Carbohydrate degradation; glycolysis; pyruvate from D-glyceraldehyde 3-phosphate: step 3/5.</text>
</comment>
<dbReference type="Gene3D" id="3.40.1450.10">
    <property type="entry name" value="BPG-independent phosphoglycerate mutase, domain B"/>
    <property type="match status" value="1"/>
</dbReference>
<dbReference type="GO" id="GO:0006007">
    <property type="term" value="P:glucose catabolic process"/>
    <property type="evidence" value="ECO:0007669"/>
    <property type="project" value="InterPro"/>
</dbReference>
<evidence type="ECO:0000313" key="10">
    <source>
        <dbReference type="EMBL" id="KAJ7202387.1"/>
    </source>
</evidence>
<dbReference type="GO" id="GO:0004619">
    <property type="term" value="F:phosphoglycerate mutase activity"/>
    <property type="evidence" value="ECO:0007669"/>
    <property type="project" value="UniProtKB-EC"/>
</dbReference>
<evidence type="ECO:0000256" key="4">
    <source>
        <dbReference type="ARBA" id="ARBA00012026"/>
    </source>
</evidence>